<dbReference type="Proteomes" id="UP001197214">
    <property type="component" value="Unassembled WGS sequence"/>
</dbReference>
<evidence type="ECO:0000313" key="1">
    <source>
        <dbReference type="EMBL" id="MBW4329443.1"/>
    </source>
</evidence>
<dbReference type="RefSeq" id="WP_219236553.1">
    <property type="nucleotide sequence ID" value="NZ_JAHWZX010000001.1"/>
</dbReference>
<gene>
    <name evidence="1" type="ORF">KY084_00940</name>
</gene>
<accession>A0ABS6XHY6</accession>
<name>A0ABS6XHY6_9SPHN</name>
<protein>
    <submittedName>
        <fullName evidence="1">Uncharacterized protein</fullName>
    </submittedName>
</protein>
<evidence type="ECO:0000313" key="2">
    <source>
        <dbReference type="Proteomes" id="UP001197214"/>
    </source>
</evidence>
<sequence>MRSLSKGLILQLLLFLSALLSGLTGVIAGDRAVERSQIERLGDAAAQHARSAAEPAAIREQAAYLAALPRIARASLPSFAIAVPRTVLRAIGIDTRRLE</sequence>
<reference evidence="1 2" key="1">
    <citation type="submission" date="2021-07" db="EMBL/GenBank/DDBJ databases">
        <title>Stakelama flava sp. nov., a novel endophytic bacterium isolated from branch of Kandelia candel.</title>
        <authorList>
            <person name="Tuo L."/>
        </authorList>
    </citation>
    <scope>NUCLEOTIDE SEQUENCE [LARGE SCALE GENOMIC DNA]</scope>
    <source>
        <strain evidence="1 2">CBK3Z-3</strain>
    </source>
</reference>
<proteinExistence type="predicted"/>
<dbReference type="EMBL" id="JAHWZX010000001">
    <property type="protein sequence ID" value="MBW4329443.1"/>
    <property type="molecule type" value="Genomic_DNA"/>
</dbReference>
<organism evidence="1 2">
    <name type="scientific">Stakelama flava</name>
    <dbReference type="NCBI Taxonomy" id="2860338"/>
    <lineage>
        <taxon>Bacteria</taxon>
        <taxon>Pseudomonadati</taxon>
        <taxon>Pseudomonadota</taxon>
        <taxon>Alphaproteobacteria</taxon>
        <taxon>Sphingomonadales</taxon>
        <taxon>Sphingomonadaceae</taxon>
        <taxon>Stakelama</taxon>
    </lineage>
</organism>
<keyword evidence="2" id="KW-1185">Reference proteome</keyword>
<comment type="caution">
    <text evidence="1">The sequence shown here is derived from an EMBL/GenBank/DDBJ whole genome shotgun (WGS) entry which is preliminary data.</text>
</comment>